<dbReference type="InterPro" id="IPR024679">
    <property type="entry name" value="Ipi1_N"/>
</dbReference>
<evidence type="ECO:0000256" key="3">
    <source>
        <dbReference type="ARBA" id="ARBA00023242"/>
    </source>
</evidence>
<dbReference type="Pfam" id="PF12333">
    <property type="entry name" value="Ipi1_N"/>
    <property type="match status" value="1"/>
</dbReference>
<evidence type="ECO:0000256" key="2">
    <source>
        <dbReference type="ARBA" id="ARBA00006427"/>
    </source>
</evidence>
<gene>
    <name evidence="6" type="ORF">ALC56_04800</name>
</gene>
<keyword evidence="4" id="KW-0472">Membrane</keyword>
<dbReference type="GO" id="GO:0071339">
    <property type="term" value="C:MLL1 complex"/>
    <property type="evidence" value="ECO:0007669"/>
    <property type="project" value="TreeGrafter"/>
</dbReference>
<dbReference type="SUPFAM" id="SSF48371">
    <property type="entry name" value="ARM repeat"/>
    <property type="match status" value="1"/>
</dbReference>
<feature type="domain" description="Pre-rRNA-processing protein Ipi1 N-terminal" evidence="5">
    <location>
        <begin position="140"/>
        <end position="235"/>
    </location>
</feature>
<dbReference type="STRING" id="34720.A0A195FLP2"/>
<keyword evidence="7" id="KW-1185">Reference proteome</keyword>
<dbReference type="InterPro" id="IPR011989">
    <property type="entry name" value="ARM-like"/>
</dbReference>
<accession>A0A195FLP2</accession>
<name>A0A195FLP2_9HYME</name>
<dbReference type="Gene3D" id="1.25.10.10">
    <property type="entry name" value="Leucine-rich Repeat Variant"/>
    <property type="match status" value="1"/>
</dbReference>
<keyword evidence="3" id="KW-0539">Nucleus</keyword>
<feature type="transmembrane region" description="Helical" evidence="4">
    <location>
        <begin position="655"/>
        <end position="675"/>
    </location>
</feature>
<evidence type="ECO:0000259" key="5">
    <source>
        <dbReference type="Pfam" id="PF12333"/>
    </source>
</evidence>
<comment type="similarity">
    <text evidence="2">Belongs to the IPI1/TEX10 family.</text>
</comment>
<dbReference type="Proteomes" id="UP000078541">
    <property type="component" value="Unassembled WGS sequence"/>
</dbReference>
<sequence length="691" mass="80587">MGKNHKRLKRLKSEKAKVKLKSKTVHQLTKSSNTTDTSFKVKKILIREQLKQRDETEVLSTRKLNIDDLLTRFRHHNSTVRQDALKQLKDILLQNPPKSLHSRLNSLLHGIAALSLDKEKEIRTISFHALNFILGLISNEQLTPLREIIISYLSCAMTHIDPRVKEDSLLFLDVLVQNCNSALAKDSHKILPNFLGMICRLHNEGSPAAQLMTTLHSKSTNVKWRIKVLERLANLFTSIVSYRKLCICTRSIMPLFVKTKKYTRFIPIYSDSATQLCEINLDEDISIDNCEKKTLSIEEFAKYVNLLMPLMSDIWLEVCPDEKIESYIEITISSETAALLKNVIVIMQSIVEYIDTLDQDNYSVKHMKRWFKNTFHDAYMKNFLSRFPYGKVKPLNESRKHQKDFSQMEFTEGCLENLRLCQIHVWFTSLFSCNEQFPKSVRSYCISILKYLNGKLLLCNKHKPFFTKLFLFSDIIKNWCDSSTLPQLTKLLKTLFLKAGAVWYSNCINLNHTLRLIIEASSHLPKKELLSHLYLIIGDIMLNNNLNELHREKIFESFVTILPSLLLKPSIDDVVIRMISQIVLRFKEYIREELIAKHESIIENAKKINIVGTHDDKQSRLMIYNLFYFVDSQIYYEIKSIAVIYTQIQSLKIRLIFLCQVQALINFYLIFNISYGTMDGTRVYMRQRICI</sequence>
<keyword evidence="4" id="KW-1133">Transmembrane helix</keyword>
<comment type="subcellular location">
    <subcellularLocation>
        <location evidence="1">Nucleus</location>
    </subcellularLocation>
</comment>
<organism evidence="6 7">
    <name type="scientific">Trachymyrmex septentrionalis</name>
    <dbReference type="NCBI Taxonomy" id="34720"/>
    <lineage>
        <taxon>Eukaryota</taxon>
        <taxon>Metazoa</taxon>
        <taxon>Ecdysozoa</taxon>
        <taxon>Arthropoda</taxon>
        <taxon>Hexapoda</taxon>
        <taxon>Insecta</taxon>
        <taxon>Pterygota</taxon>
        <taxon>Neoptera</taxon>
        <taxon>Endopterygota</taxon>
        <taxon>Hymenoptera</taxon>
        <taxon>Apocrita</taxon>
        <taxon>Aculeata</taxon>
        <taxon>Formicoidea</taxon>
        <taxon>Formicidae</taxon>
        <taxon>Myrmicinae</taxon>
        <taxon>Trachymyrmex</taxon>
    </lineage>
</organism>
<dbReference type="InterPro" id="IPR016024">
    <property type="entry name" value="ARM-type_fold"/>
</dbReference>
<dbReference type="PANTHER" id="PTHR16056:SF2">
    <property type="entry name" value="TESTIS-EXPRESSED PROTEIN 10"/>
    <property type="match status" value="1"/>
</dbReference>
<dbReference type="EMBL" id="KQ981512">
    <property type="protein sequence ID" value="KYN40909.1"/>
    <property type="molecule type" value="Genomic_DNA"/>
</dbReference>
<evidence type="ECO:0000313" key="6">
    <source>
        <dbReference type="EMBL" id="KYN40909.1"/>
    </source>
</evidence>
<reference evidence="6 7" key="1">
    <citation type="submission" date="2016-03" db="EMBL/GenBank/DDBJ databases">
        <title>Trachymyrmex septentrionalis WGS genome.</title>
        <authorList>
            <person name="Nygaard S."/>
            <person name="Hu H."/>
            <person name="Boomsma J."/>
            <person name="Zhang G."/>
        </authorList>
    </citation>
    <scope>NUCLEOTIDE SEQUENCE [LARGE SCALE GENOMIC DNA]</scope>
    <source>
        <strain evidence="6">Tsep2-gDNA-1</strain>
        <tissue evidence="6">Whole body</tissue>
    </source>
</reference>
<keyword evidence="4" id="KW-0812">Transmembrane</keyword>
<proteinExistence type="inferred from homology"/>
<evidence type="ECO:0000313" key="7">
    <source>
        <dbReference type="Proteomes" id="UP000078541"/>
    </source>
</evidence>
<protein>
    <submittedName>
        <fullName evidence="6">Testis-expressed sequence 10 protein like protein</fullName>
    </submittedName>
</protein>
<dbReference type="PANTHER" id="PTHR16056">
    <property type="entry name" value="REGULATOR OF MICROTUBULE DYNAMICS PROTEIN"/>
    <property type="match status" value="1"/>
</dbReference>
<dbReference type="AlphaFoldDB" id="A0A195FLP2"/>
<evidence type="ECO:0000256" key="4">
    <source>
        <dbReference type="SAM" id="Phobius"/>
    </source>
</evidence>
<evidence type="ECO:0000256" key="1">
    <source>
        <dbReference type="ARBA" id="ARBA00004123"/>
    </source>
</evidence>